<dbReference type="PROSITE" id="PS51118">
    <property type="entry name" value="HTH_HXLR"/>
    <property type="match status" value="1"/>
</dbReference>
<feature type="domain" description="HTH hxlR-type" evidence="4">
    <location>
        <begin position="27"/>
        <end position="126"/>
    </location>
</feature>
<dbReference type="Proteomes" id="UP000184363">
    <property type="component" value="Unassembled WGS sequence"/>
</dbReference>
<proteinExistence type="predicted"/>
<evidence type="ECO:0000313" key="6">
    <source>
        <dbReference type="Proteomes" id="UP000184363"/>
    </source>
</evidence>
<dbReference type="EMBL" id="FRAP01000004">
    <property type="protein sequence ID" value="SHK25622.1"/>
    <property type="molecule type" value="Genomic_DNA"/>
</dbReference>
<gene>
    <name evidence="5" type="ORF">SAMN05443637_104100</name>
</gene>
<keyword evidence="1" id="KW-0805">Transcription regulation</keyword>
<evidence type="ECO:0000256" key="3">
    <source>
        <dbReference type="ARBA" id="ARBA00023163"/>
    </source>
</evidence>
<evidence type="ECO:0000259" key="4">
    <source>
        <dbReference type="PROSITE" id="PS51118"/>
    </source>
</evidence>
<accession>A0A1M6QZG3</accession>
<organism evidence="5 6">
    <name type="scientific">Pseudonocardia thermophila</name>
    <dbReference type="NCBI Taxonomy" id="1848"/>
    <lineage>
        <taxon>Bacteria</taxon>
        <taxon>Bacillati</taxon>
        <taxon>Actinomycetota</taxon>
        <taxon>Actinomycetes</taxon>
        <taxon>Pseudonocardiales</taxon>
        <taxon>Pseudonocardiaceae</taxon>
        <taxon>Pseudonocardia</taxon>
    </lineage>
</organism>
<keyword evidence="2" id="KW-0238">DNA-binding</keyword>
<dbReference type="GO" id="GO:0003677">
    <property type="term" value="F:DNA binding"/>
    <property type="evidence" value="ECO:0007669"/>
    <property type="project" value="UniProtKB-KW"/>
</dbReference>
<reference evidence="5 6" key="1">
    <citation type="submission" date="2016-11" db="EMBL/GenBank/DDBJ databases">
        <authorList>
            <person name="Jaros S."/>
            <person name="Januszkiewicz K."/>
            <person name="Wedrychowicz H."/>
        </authorList>
    </citation>
    <scope>NUCLEOTIDE SEQUENCE [LARGE SCALE GENOMIC DNA]</scope>
    <source>
        <strain evidence="5 6">DSM 43832</strain>
    </source>
</reference>
<evidence type="ECO:0000256" key="1">
    <source>
        <dbReference type="ARBA" id="ARBA00023015"/>
    </source>
</evidence>
<dbReference type="SUPFAM" id="SSF46785">
    <property type="entry name" value="Winged helix' DNA-binding domain"/>
    <property type="match status" value="1"/>
</dbReference>
<dbReference type="Pfam" id="PF01638">
    <property type="entry name" value="HxlR"/>
    <property type="match status" value="1"/>
</dbReference>
<dbReference type="OrthoDB" id="5181972at2"/>
<evidence type="ECO:0000313" key="5">
    <source>
        <dbReference type="EMBL" id="SHK25622.1"/>
    </source>
</evidence>
<dbReference type="InterPro" id="IPR002577">
    <property type="entry name" value="HTH_HxlR"/>
</dbReference>
<keyword evidence="3" id="KW-0804">Transcription</keyword>
<name>A0A1M6QZG3_PSETH</name>
<keyword evidence="6" id="KW-1185">Reference proteome</keyword>
<dbReference type="STRING" id="1848.SAMN05443637_104100"/>
<protein>
    <submittedName>
        <fullName evidence="5">Transcriptional regulator, HxlR family</fullName>
    </submittedName>
</protein>
<sequence length="166" mass="18276">MPRLETVTVQLTGWAADPERPALGDACPIERAITLLGRRSTVLLLREAAYGTSRFDDFVRRTGLTESVTAGELRRLVTEGLLAKQPYQEPGRRQRHEYVLTEAGHALVPILLALGEWGTKHRPHNPHVEARHAGCGAPITVEVHCTTGHRVPEDEVAIVVAEDRVA</sequence>
<dbReference type="InterPro" id="IPR036390">
    <property type="entry name" value="WH_DNA-bd_sf"/>
</dbReference>
<dbReference type="InterPro" id="IPR036388">
    <property type="entry name" value="WH-like_DNA-bd_sf"/>
</dbReference>
<dbReference type="AlphaFoldDB" id="A0A1M6QZG3"/>
<evidence type="ECO:0000256" key="2">
    <source>
        <dbReference type="ARBA" id="ARBA00023125"/>
    </source>
</evidence>
<dbReference type="PANTHER" id="PTHR33204">
    <property type="entry name" value="TRANSCRIPTIONAL REGULATOR, MARR FAMILY"/>
    <property type="match status" value="1"/>
</dbReference>
<dbReference type="Gene3D" id="1.10.10.10">
    <property type="entry name" value="Winged helix-like DNA-binding domain superfamily/Winged helix DNA-binding domain"/>
    <property type="match status" value="1"/>
</dbReference>
<dbReference type="PANTHER" id="PTHR33204:SF18">
    <property type="entry name" value="TRANSCRIPTIONAL REGULATORY PROTEIN"/>
    <property type="match status" value="1"/>
</dbReference>